<dbReference type="RefSeq" id="WP_057885777.1">
    <property type="nucleotide sequence ID" value="NZ_CP018180.1"/>
</dbReference>
<dbReference type="InterPro" id="IPR016446">
    <property type="entry name" value="Flavin_OxRdtase_Frp"/>
</dbReference>
<name>A0A3Q8CMC6_9LACO</name>
<evidence type="ECO:0000256" key="3">
    <source>
        <dbReference type="ARBA" id="ARBA00022643"/>
    </source>
</evidence>
<accession>A0A3Q8CMC6</accession>
<evidence type="ECO:0000313" key="8">
    <source>
        <dbReference type="Proteomes" id="UP000324497"/>
    </source>
</evidence>
<dbReference type="PANTHER" id="PTHR43425:SF2">
    <property type="entry name" value="OXYGEN-INSENSITIVE NADPH NITROREDUCTASE"/>
    <property type="match status" value="1"/>
</dbReference>
<reference evidence="7 8" key="1">
    <citation type="submission" date="2016-11" db="EMBL/GenBank/DDBJ databases">
        <title>Interaction between Lactobacillus species and yeast in water kefir.</title>
        <authorList>
            <person name="Behr J."/>
            <person name="Xu D."/>
            <person name="Vogel R.F."/>
        </authorList>
    </citation>
    <scope>NUCLEOTIDE SEQUENCE [LARGE SCALE GENOMIC DNA]</scope>
    <source>
        <strain evidence="7 8">TMW 1.1827</strain>
    </source>
</reference>
<proteinExistence type="inferred from homology"/>
<keyword evidence="5" id="KW-0521">NADP</keyword>
<dbReference type="GeneID" id="78521245"/>
<dbReference type="CDD" id="cd02146">
    <property type="entry name" value="NfsA-like"/>
    <property type="match status" value="1"/>
</dbReference>
<dbReference type="KEGG" id="lng:BSQ50_06785"/>
<evidence type="ECO:0000259" key="6">
    <source>
        <dbReference type="Pfam" id="PF00881"/>
    </source>
</evidence>
<protein>
    <submittedName>
        <fullName evidence="7">NADPH-dependent oxidoreductase</fullName>
    </submittedName>
</protein>
<keyword evidence="3 5" id="KW-0288">FMN</keyword>
<dbReference type="Pfam" id="PF00881">
    <property type="entry name" value="Nitroreductase"/>
    <property type="match status" value="1"/>
</dbReference>
<dbReference type="EMBL" id="CP018180">
    <property type="protein sequence ID" value="AUJ32290.1"/>
    <property type="molecule type" value="Genomic_DNA"/>
</dbReference>
<dbReference type="PANTHER" id="PTHR43425">
    <property type="entry name" value="OXYGEN-INSENSITIVE NADPH NITROREDUCTASE"/>
    <property type="match status" value="1"/>
</dbReference>
<evidence type="ECO:0000256" key="1">
    <source>
        <dbReference type="ARBA" id="ARBA00008366"/>
    </source>
</evidence>
<dbReference type="Proteomes" id="UP000324497">
    <property type="component" value="Chromosome"/>
</dbReference>
<dbReference type="Gene3D" id="3.40.109.10">
    <property type="entry name" value="NADH Oxidase"/>
    <property type="match status" value="1"/>
</dbReference>
<dbReference type="AlphaFoldDB" id="A0A3Q8CMC6"/>
<dbReference type="GO" id="GO:0016491">
    <property type="term" value="F:oxidoreductase activity"/>
    <property type="evidence" value="ECO:0007669"/>
    <property type="project" value="UniProtKB-UniRule"/>
</dbReference>
<evidence type="ECO:0000256" key="4">
    <source>
        <dbReference type="ARBA" id="ARBA00023002"/>
    </source>
</evidence>
<dbReference type="PIRSF" id="PIRSF005426">
    <property type="entry name" value="Frp"/>
    <property type="match status" value="1"/>
</dbReference>
<feature type="domain" description="Nitroreductase" evidence="6">
    <location>
        <begin position="13"/>
        <end position="164"/>
    </location>
</feature>
<keyword evidence="8" id="KW-1185">Reference proteome</keyword>
<evidence type="ECO:0000313" key="7">
    <source>
        <dbReference type="EMBL" id="AUJ32290.1"/>
    </source>
</evidence>
<evidence type="ECO:0000256" key="2">
    <source>
        <dbReference type="ARBA" id="ARBA00022630"/>
    </source>
</evidence>
<dbReference type="SUPFAM" id="SSF55469">
    <property type="entry name" value="FMN-dependent nitroreductase-like"/>
    <property type="match status" value="1"/>
</dbReference>
<dbReference type="InterPro" id="IPR000415">
    <property type="entry name" value="Nitroreductase-like"/>
</dbReference>
<keyword evidence="2 5" id="KW-0285">Flavoprotein</keyword>
<dbReference type="InterPro" id="IPR029479">
    <property type="entry name" value="Nitroreductase"/>
</dbReference>
<gene>
    <name evidence="7" type="ORF">BSQ50_06785</name>
</gene>
<sequence length="250" mass="28492">MTETTTINHQLNHRTIRSFKQKKLTQEQLKLLEEVVNQTPTSMFMQQRSVLHLTDPVKCSKVQKISGQPYVGASGDLFIFIVDLYRNQQIRQEAGLDDGRLHSTDIFLQGVEDTVLAVQNFVTAAESMKLGTVILGSINNDPAKLIQVLQLPRLTFPILGVQVGVANQQPQLKPRLPLNLNFFENEYPTRQKNSDLLDYDKIVETYYDLRQANRRIDSFTNQVCSAKLGNKITQRDQLQRVLHAQGLCLK</sequence>
<keyword evidence="4 5" id="KW-0560">Oxidoreductase</keyword>
<organism evidence="7 8">
    <name type="scientific">Liquorilactobacillus nagelii</name>
    <dbReference type="NCBI Taxonomy" id="82688"/>
    <lineage>
        <taxon>Bacteria</taxon>
        <taxon>Bacillati</taxon>
        <taxon>Bacillota</taxon>
        <taxon>Bacilli</taxon>
        <taxon>Lactobacillales</taxon>
        <taxon>Lactobacillaceae</taxon>
        <taxon>Liquorilactobacillus</taxon>
    </lineage>
</organism>
<comment type="similarity">
    <text evidence="1 5">Belongs to the flavin oxidoreductase frp family.</text>
</comment>
<evidence type="ECO:0000256" key="5">
    <source>
        <dbReference type="PIRNR" id="PIRNR005426"/>
    </source>
</evidence>